<dbReference type="Pfam" id="PF09839">
    <property type="entry name" value="DUF2066"/>
    <property type="match status" value="1"/>
</dbReference>
<dbReference type="Proteomes" id="UP000275281">
    <property type="component" value="Unassembled WGS sequence"/>
</dbReference>
<dbReference type="AlphaFoldDB" id="A0A3N5Y2B1"/>
<dbReference type="EMBL" id="RPOK01000002">
    <property type="protein sequence ID" value="RPJ67470.1"/>
    <property type="molecule type" value="Genomic_DNA"/>
</dbReference>
<evidence type="ECO:0000313" key="1">
    <source>
        <dbReference type="EMBL" id="RPJ67470.1"/>
    </source>
</evidence>
<gene>
    <name evidence="1" type="ORF">DRW07_08095</name>
</gene>
<dbReference type="InterPro" id="IPR018642">
    <property type="entry name" value="DUF2066"/>
</dbReference>
<proteinExistence type="predicted"/>
<keyword evidence="2" id="KW-1185">Reference proteome</keyword>
<accession>A0A3N5Y2B1</accession>
<organism evidence="1 2">
    <name type="scientific">Alteromonas sediminis</name>
    <dbReference type="NCBI Taxonomy" id="2259342"/>
    <lineage>
        <taxon>Bacteria</taxon>
        <taxon>Pseudomonadati</taxon>
        <taxon>Pseudomonadota</taxon>
        <taxon>Gammaproteobacteria</taxon>
        <taxon>Alteromonadales</taxon>
        <taxon>Alteromonadaceae</taxon>
        <taxon>Alteromonas/Salinimonas group</taxon>
        <taxon>Alteromonas</taxon>
    </lineage>
</organism>
<name>A0A3N5Y2B1_9ALTE</name>
<reference evidence="1 2" key="1">
    <citation type="submission" date="2018-11" db="EMBL/GenBank/DDBJ databases">
        <authorList>
            <person name="Ye M.-Q."/>
            <person name="Du Z.-J."/>
        </authorList>
    </citation>
    <scope>NUCLEOTIDE SEQUENCE [LARGE SCALE GENOMIC DNA]</scope>
    <source>
        <strain evidence="1 2">U0105</strain>
    </source>
</reference>
<evidence type="ECO:0000313" key="2">
    <source>
        <dbReference type="Proteomes" id="UP000275281"/>
    </source>
</evidence>
<dbReference type="OrthoDB" id="6195299at2"/>
<sequence>MSKIGGIIMWVLLFTPIAVNASSIVSTNVGEVVVSEHSNPRRAAFSQVIIKMTGDPTSVSNAAVREALRQSDEYLASYEYLMRNQAQIYRAVFDRQKVQQLIKRANLPLWGARRPDGIVWLAVNSSERIGIVSDVSPTEQAQQIKQSASGRGINLLLPLMDLEDTMAVGPTDVWGRFMPVIERASSRYRPDFIIAARIGNTEGLRQRRAIAEAMANRKKTQAPVFVDSAAFAYSVDDVDGFLQRADDINLQTIQSFEADEFAIVNSDIDRYSVVLDWTIKGEDGIESGQFFGDDDQTVIKRLIDFYADKLADLYAISVSQTKNATYVLNIANIQSLSSSVSLSRYLADLTVVQDVRLTQIEGKVAAFNVVLLGELEDLITTLALDKKLIPIDQDGIQINAQSPVINLYWDE</sequence>
<protein>
    <submittedName>
        <fullName evidence="1">DUF2066 domain-containing protein</fullName>
    </submittedName>
</protein>
<comment type="caution">
    <text evidence="1">The sequence shown here is derived from an EMBL/GenBank/DDBJ whole genome shotgun (WGS) entry which is preliminary data.</text>
</comment>